<comment type="similarity">
    <text evidence="1">Belongs to the ABC transporter superfamily.</text>
</comment>
<evidence type="ECO:0000256" key="4">
    <source>
        <dbReference type="ARBA" id="ARBA00022741"/>
    </source>
</evidence>
<evidence type="ECO:0000259" key="6">
    <source>
        <dbReference type="PROSITE" id="PS50893"/>
    </source>
</evidence>
<evidence type="ECO:0000256" key="3">
    <source>
        <dbReference type="ARBA" id="ARBA00022737"/>
    </source>
</evidence>
<proteinExistence type="inferred from homology"/>
<dbReference type="PROSITE" id="PS50893">
    <property type="entry name" value="ABC_TRANSPORTER_2"/>
    <property type="match status" value="1"/>
</dbReference>
<dbReference type="InterPro" id="IPR003593">
    <property type="entry name" value="AAA+_ATPase"/>
</dbReference>
<dbReference type="SUPFAM" id="SSF54631">
    <property type="entry name" value="CBS-domain pair"/>
    <property type="match status" value="1"/>
</dbReference>
<dbReference type="InterPro" id="IPR027417">
    <property type="entry name" value="P-loop_NTPase"/>
</dbReference>
<evidence type="ECO:0000256" key="1">
    <source>
        <dbReference type="ARBA" id="ARBA00005417"/>
    </source>
</evidence>
<dbReference type="Pfam" id="PF00005">
    <property type="entry name" value="ABC_tran"/>
    <property type="match status" value="1"/>
</dbReference>
<dbReference type="EMBL" id="BAAAPY010000001">
    <property type="protein sequence ID" value="GAA2071221.1"/>
    <property type="molecule type" value="Genomic_DNA"/>
</dbReference>
<organism evidence="7 8">
    <name type="scientific">Aeromicrobium halocynthiae</name>
    <dbReference type="NCBI Taxonomy" id="560557"/>
    <lineage>
        <taxon>Bacteria</taxon>
        <taxon>Bacillati</taxon>
        <taxon>Actinomycetota</taxon>
        <taxon>Actinomycetes</taxon>
        <taxon>Propionibacteriales</taxon>
        <taxon>Nocardioidaceae</taxon>
        <taxon>Aeromicrobium</taxon>
    </lineage>
</organism>
<keyword evidence="3" id="KW-0677">Repeat</keyword>
<keyword evidence="5 7" id="KW-0067">ATP-binding</keyword>
<evidence type="ECO:0000313" key="7">
    <source>
        <dbReference type="EMBL" id="GAA2071221.1"/>
    </source>
</evidence>
<keyword evidence="8" id="KW-1185">Reference proteome</keyword>
<dbReference type="SUPFAM" id="SSF52540">
    <property type="entry name" value="P-loop containing nucleoside triphosphate hydrolases"/>
    <property type="match status" value="1"/>
</dbReference>
<dbReference type="InterPro" id="IPR017871">
    <property type="entry name" value="ABC_transporter-like_CS"/>
</dbReference>
<evidence type="ECO:0000313" key="8">
    <source>
        <dbReference type="Proteomes" id="UP001501480"/>
    </source>
</evidence>
<name>A0ABN2VT35_9ACTN</name>
<dbReference type="Gene3D" id="3.40.50.300">
    <property type="entry name" value="P-loop containing nucleotide triphosphate hydrolases"/>
    <property type="match status" value="1"/>
</dbReference>
<dbReference type="Proteomes" id="UP001501480">
    <property type="component" value="Unassembled WGS sequence"/>
</dbReference>
<dbReference type="SMART" id="SM00382">
    <property type="entry name" value="AAA"/>
    <property type="match status" value="1"/>
</dbReference>
<comment type="caution">
    <text evidence="7">The sequence shown here is derived from an EMBL/GenBank/DDBJ whole genome shotgun (WGS) entry which is preliminary data.</text>
</comment>
<dbReference type="PANTHER" id="PTHR43117:SF4">
    <property type="entry name" value="OSMOPROTECTANT IMPORT ATP-BINDING PROTEIN OSMV"/>
    <property type="match status" value="1"/>
</dbReference>
<keyword evidence="2" id="KW-0813">Transport</keyword>
<dbReference type="RefSeq" id="WP_344324092.1">
    <property type="nucleotide sequence ID" value="NZ_BAAAPY010000001.1"/>
</dbReference>
<dbReference type="NCBIfam" id="TIGR01186">
    <property type="entry name" value="proV"/>
    <property type="match status" value="1"/>
</dbReference>
<dbReference type="PANTHER" id="PTHR43117">
    <property type="entry name" value="OSMOPROTECTANT IMPORT ATP-BINDING PROTEIN OSMV"/>
    <property type="match status" value="1"/>
</dbReference>
<sequence>MTTSERPMIELVELTKTFPGQRKPAVDKLSMSIERGEIVVFVGPSGCGKTTSMELINRLIEPSSGHIIIDGEDVTNGDPDELRRRIGYVIQETGLLPHRTIAQNIGTVPKLLGWDKARISARVDELLGMVGMDPQVYRDRYPKELSGGQRQRVGVARAMAADPPVMLMDEPFGAIDPITRDRLQNEFLRLQAEIQKTIIFVTHDIDEAIKMGDRIAVLREQSHIAQFDTPEKILSEPADDYVADFIGAGASLKRLNLSRIRDVEMTTDTPTGLLSEETAALRQRLLESDWTAMLLLDEQRRPRRWVTIGDLRREGRSLDTVGLPAHAVVEGHSTLADALNELIESNGGVAVVVDAKGAYQGIVDLETIMVAVRAMREEHSAFYLAQKQQPEDAAR</sequence>
<dbReference type="GO" id="GO:0005524">
    <property type="term" value="F:ATP binding"/>
    <property type="evidence" value="ECO:0007669"/>
    <property type="project" value="UniProtKB-KW"/>
</dbReference>
<evidence type="ECO:0000256" key="2">
    <source>
        <dbReference type="ARBA" id="ARBA00022448"/>
    </source>
</evidence>
<keyword evidence="4" id="KW-0547">Nucleotide-binding</keyword>
<gene>
    <name evidence="7" type="ORF">GCM10009821_06060</name>
</gene>
<accession>A0ABN2VT35</accession>
<reference evidence="7 8" key="1">
    <citation type="journal article" date="2019" name="Int. J. Syst. Evol. Microbiol.">
        <title>The Global Catalogue of Microorganisms (GCM) 10K type strain sequencing project: providing services to taxonomists for standard genome sequencing and annotation.</title>
        <authorList>
            <consortium name="The Broad Institute Genomics Platform"/>
            <consortium name="The Broad Institute Genome Sequencing Center for Infectious Disease"/>
            <person name="Wu L."/>
            <person name="Ma J."/>
        </authorList>
    </citation>
    <scope>NUCLEOTIDE SEQUENCE [LARGE SCALE GENOMIC DNA]</scope>
    <source>
        <strain evidence="7 8">JCM 15749</strain>
    </source>
</reference>
<protein>
    <submittedName>
        <fullName evidence="7">Betaine/proline/choline family ABC transporter ATP-binding protein</fullName>
    </submittedName>
</protein>
<dbReference type="InterPro" id="IPR005892">
    <property type="entry name" value="Gly-betaine_transp_ATP-bd"/>
</dbReference>
<dbReference type="PROSITE" id="PS00211">
    <property type="entry name" value="ABC_TRANSPORTER_1"/>
    <property type="match status" value="1"/>
</dbReference>
<feature type="domain" description="ABC transporter" evidence="6">
    <location>
        <begin position="9"/>
        <end position="246"/>
    </location>
</feature>
<dbReference type="InterPro" id="IPR046342">
    <property type="entry name" value="CBS_dom_sf"/>
</dbReference>
<dbReference type="InterPro" id="IPR003439">
    <property type="entry name" value="ABC_transporter-like_ATP-bd"/>
</dbReference>
<evidence type="ECO:0000256" key="5">
    <source>
        <dbReference type="ARBA" id="ARBA00022840"/>
    </source>
</evidence>